<comment type="subunit">
    <text evidence="8">Part of the FGAM synthase complex composed of 1 PurL, 1 PurQ and 2 PurS subunits.</text>
</comment>
<keyword evidence="7 8" id="KW-0315">Glutamine amidotransferase</keyword>
<name>A0A285R4T2_9HYPH</name>
<dbReference type="PANTHER" id="PTHR47552:SF1">
    <property type="entry name" value="PHOSPHORIBOSYLFORMYLGLYCINAMIDINE SYNTHASE SUBUNIT PURQ"/>
    <property type="match status" value="1"/>
</dbReference>
<evidence type="ECO:0000256" key="1">
    <source>
        <dbReference type="ARBA" id="ARBA00022490"/>
    </source>
</evidence>
<evidence type="ECO:0000256" key="8">
    <source>
        <dbReference type="HAMAP-Rule" id="MF_00421"/>
    </source>
</evidence>
<dbReference type="GO" id="GO:0005524">
    <property type="term" value="F:ATP binding"/>
    <property type="evidence" value="ECO:0007669"/>
    <property type="project" value="UniProtKB-KW"/>
</dbReference>
<accession>A0A285R4T2</accession>
<dbReference type="GO" id="GO:0004359">
    <property type="term" value="F:glutaminase activity"/>
    <property type="evidence" value="ECO:0007669"/>
    <property type="project" value="UniProtKB-EC"/>
</dbReference>
<dbReference type="PANTHER" id="PTHR47552">
    <property type="entry name" value="PHOSPHORIBOSYLFORMYLGLYCINAMIDINE SYNTHASE SUBUNIT PURQ"/>
    <property type="match status" value="1"/>
</dbReference>
<keyword evidence="2 8" id="KW-0436">Ligase</keyword>
<dbReference type="EMBL" id="OBML01000001">
    <property type="protein sequence ID" value="SOB89111.1"/>
    <property type="molecule type" value="Genomic_DNA"/>
</dbReference>
<dbReference type="OrthoDB" id="9804441at2"/>
<keyword evidence="5 8" id="KW-0378">Hydrolase</keyword>
<keyword evidence="10" id="KW-1185">Reference proteome</keyword>
<feature type="active site" evidence="8">
    <location>
        <position position="196"/>
    </location>
</feature>
<dbReference type="Proteomes" id="UP000219331">
    <property type="component" value="Unassembled WGS sequence"/>
</dbReference>
<keyword evidence="1 8" id="KW-0963">Cytoplasm</keyword>
<dbReference type="SMART" id="SM01211">
    <property type="entry name" value="GATase_5"/>
    <property type="match status" value="1"/>
</dbReference>
<comment type="function">
    <text evidence="8">Part of the phosphoribosylformylglycinamidine synthase complex involved in the purines biosynthetic pathway. Catalyzes the ATP-dependent conversion of formylglycinamide ribonucleotide (FGAR) and glutamine to yield formylglycinamidine ribonucleotide (FGAM) and glutamate. The FGAM synthase complex is composed of three subunits. PurQ produces an ammonia molecule by converting glutamine to glutamate. PurL transfers the ammonia molecule to FGAR to form FGAM in an ATP-dependent manner. PurS interacts with PurQ and PurL and is thought to assist in the transfer of the ammonia molecule from PurQ to PurL.</text>
</comment>
<evidence type="ECO:0000256" key="7">
    <source>
        <dbReference type="ARBA" id="ARBA00022962"/>
    </source>
</evidence>
<dbReference type="GO" id="GO:0005737">
    <property type="term" value="C:cytoplasm"/>
    <property type="evidence" value="ECO:0007669"/>
    <property type="project" value="UniProtKB-SubCell"/>
</dbReference>
<organism evidence="9 10">
    <name type="scientific">Stappia indica</name>
    <dbReference type="NCBI Taxonomy" id="538381"/>
    <lineage>
        <taxon>Bacteria</taxon>
        <taxon>Pseudomonadati</taxon>
        <taxon>Pseudomonadota</taxon>
        <taxon>Alphaproteobacteria</taxon>
        <taxon>Hyphomicrobiales</taxon>
        <taxon>Stappiaceae</taxon>
        <taxon>Stappia</taxon>
    </lineage>
</organism>
<gene>
    <name evidence="8" type="primary">purQ</name>
    <name evidence="9" type="ORF">SAMN05421512_10119</name>
</gene>
<dbReference type="AlphaFoldDB" id="A0A285R4T2"/>
<dbReference type="CDD" id="cd01740">
    <property type="entry name" value="GATase1_FGAR_AT"/>
    <property type="match status" value="1"/>
</dbReference>
<proteinExistence type="inferred from homology"/>
<feature type="active site" evidence="8">
    <location>
        <position position="198"/>
    </location>
</feature>
<keyword evidence="6 8" id="KW-0067">ATP-binding</keyword>
<keyword evidence="3 8" id="KW-0547">Nucleotide-binding</keyword>
<evidence type="ECO:0000256" key="4">
    <source>
        <dbReference type="ARBA" id="ARBA00022755"/>
    </source>
</evidence>
<dbReference type="STRING" id="538381.GCA_001696535_01101"/>
<dbReference type="GO" id="GO:0004642">
    <property type="term" value="F:phosphoribosylformylglycinamidine synthase activity"/>
    <property type="evidence" value="ECO:0007669"/>
    <property type="project" value="UniProtKB-UniRule"/>
</dbReference>
<dbReference type="EC" id="6.3.5.3" evidence="8"/>
<dbReference type="Pfam" id="PF13507">
    <property type="entry name" value="GATase_5"/>
    <property type="match status" value="1"/>
</dbReference>
<sequence length="224" mass="23875">MKSAVVTFPGSNRERDMMHALELVSGRKPEAVWHADTSLPDVDLVVLPGGFSYGDYLRSGAIAARAPVMDAIRAFAARGGMVLGVCNGFQMLTEAGLLPGALMRNAGLTFVCREVQLETASTANRFTAGMRKGETWRCPVAHHDGNYFADAETIARLEGENRVAFRYANGTNPNGSINDIAGIANEAGNVLGMMPHPENYVDAQQASTDGRAFFESICGAFAAA</sequence>
<protein>
    <recommendedName>
        <fullName evidence="8">Phosphoribosylformylglycinamidine synthase subunit PurQ</fullName>
        <shortName evidence="8">FGAM synthase</shortName>
        <ecNumber evidence="8">6.3.5.3</ecNumber>
    </recommendedName>
    <alternativeName>
        <fullName evidence="8">Formylglycinamide ribonucleotide amidotransferase subunit I</fullName>
        <shortName evidence="8">FGAR amidotransferase I</shortName>
        <shortName evidence="8">FGAR-AT I</shortName>
    </alternativeName>
    <alternativeName>
        <fullName evidence="8">Glutaminase PurQ</fullName>
        <ecNumber evidence="8">3.5.1.2</ecNumber>
    </alternativeName>
    <alternativeName>
        <fullName evidence="8">Phosphoribosylformylglycinamidine synthase subunit I</fullName>
    </alternativeName>
</protein>
<dbReference type="InterPro" id="IPR029062">
    <property type="entry name" value="Class_I_gatase-like"/>
</dbReference>
<comment type="pathway">
    <text evidence="8">Purine metabolism; IMP biosynthesis via de novo pathway; 5-amino-1-(5-phospho-D-ribosyl)imidazole from N(2)-formyl-N(1)-(5-phospho-D-ribosyl)glycinamide: step 1/2.</text>
</comment>
<comment type="catalytic activity">
    <reaction evidence="8">
        <text>L-glutamine + H2O = L-glutamate + NH4(+)</text>
        <dbReference type="Rhea" id="RHEA:15889"/>
        <dbReference type="ChEBI" id="CHEBI:15377"/>
        <dbReference type="ChEBI" id="CHEBI:28938"/>
        <dbReference type="ChEBI" id="CHEBI:29985"/>
        <dbReference type="ChEBI" id="CHEBI:58359"/>
        <dbReference type="EC" id="3.5.1.2"/>
    </reaction>
</comment>
<dbReference type="Gene3D" id="3.40.50.880">
    <property type="match status" value="1"/>
</dbReference>
<dbReference type="SUPFAM" id="SSF52317">
    <property type="entry name" value="Class I glutamine amidotransferase-like"/>
    <property type="match status" value="1"/>
</dbReference>
<dbReference type="PROSITE" id="PS51273">
    <property type="entry name" value="GATASE_TYPE_1"/>
    <property type="match status" value="1"/>
</dbReference>
<dbReference type="GO" id="GO:0006189">
    <property type="term" value="P:'de novo' IMP biosynthetic process"/>
    <property type="evidence" value="ECO:0007669"/>
    <property type="project" value="UniProtKB-UniRule"/>
</dbReference>
<evidence type="ECO:0000313" key="9">
    <source>
        <dbReference type="EMBL" id="SOB89111.1"/>
    </source>
</evidence>
<dbReference type="RefSeq" id="WP_097173519.1">
    <property type="nucleotide sequence ID" value="NZ_OBML01000001.1"/>
</dbReference>
<dbReference type="EC" id="3.5.1.2" evidence="8"/>
<dbReference type="NCBIfam" id="NF002957">
    <property type="entry name" value="PRK03619.1"/>
    <property type="match status" value="1"/>
</dbReference>
<dbReference type="NCBIfam" id="TIGR01737">
    <property type="entry name" value="FGAM_synth_I"/>
    <property type="match status" value="1"/>
</dbReference>
<comment type="catalytic activity">
    <reaction evidence="8">
        <text>N(2)-formyl-N(1)-(5-phospho-beta-D-ribosyl)glycinamide + L-glutamine + ATP + H2O = 2-formamido-N(1)-(5-O-phospho-beta-D-ribosyl)acetamidine + L-glutamate + ADP + phosphate + H(+)</text>
        <dbReference type="Rhea" id="RHEA:17129"/>
        <dbReference type="ChEBI" id="CHEBI:15377"/>
        <dbReference type="ChEBI" id="CHEBI:15378"/>
        <dbReference type="ChEBI" id="CHEBI:29985"/>
        <dbReference type="ChEBI" id="CHEBI:30616"/>
        <dbReference type="ChEBI" id="CHEBI:43474"/>
        <dbReference type="ChEBI" id="CHEBI:58359"/>
        <dbReference type="ChEBI" id="CHEBI:147286"/>
        <dbReference type="ChEBI" id="CHEBI:147287"/>
        <dbReference type="ChEBI" id="CHEBI:456216"/>
        <dbReference type="EC" id="6.3.5.3"/>
    </reaction>
</comment>
<keyword evidence="4 8" id="KW-0658">Purine biosynthesis</keyword>
<dbReference type="UniPathway" id="UPA00074">
    <property type="reaction ID" value="UER00128"/>
</dbReference>
<evidence type="ECO:0000256" key="5">
    <source>
        <dbReference type="ARBA" id="ARBA00022801"/>
    </source>
</evidence>
<feature type="active site" description="Nucleophile" evidence="8">
    <location>
        <position position="86"/>
    </location>
</feature>
<comment type="subcellular location">
    <subcellularLocation>
        <location evidence="8">Cytoplasm</location>
    </subcellularLocation>
</comment>
<dbReference type="PIRSF" id="PIRSF001586">
    <property type="entry name" value="FGAM_synth_I"/>
    <property type="match status" value="1"/>
</dbReference>
<dbReference type="InterPro" id="IPR010075">
    <property type="entry name" value="PRibForGlyAmidine_synth_PurQ"/>
</dbReference>
<evidence type="ECO:0000256" key="3">
    <source>
        <dbReference type="ARBA" id="ARBA00022741"/>
    </source>
</evidence>
<reference evidence="9 10" key="1">
    <citation type="submission" date="2017-08" db="EMBL/GenBank/DDBJ databases">
        <authorList>
            <person name="de Groot N.N."/>
        </authorList>
    </citation>
    <scope>NUCLEOTIDE SEQUENCE [LARGE SCALE GENOMIC DNA]</scope>
    <source>
        <strain evidence="9 10">USBA 352</strain>
    </source>
</reference>
<evidence type="ECO:0000256" key="2">
    <source>
        <dbReference type="ARBA" id="ARBA00022598"/>
    </source>
</evidence>
<evidence type="ECO:0000256" key="6">
    <source>
        <dbReference type="ARBA" id="ARBA00022840"/>
    </source>
</evidence>
<evidence type="ECO:0000313" key="10">
    <source>
        <dbReference type="Proteomes" id="UP000219331"/>
    </source>
</evidence>
<dbReference type="HAMAP" id="MF_00421">
    <property type="entry name" value="PurQ"/>
    <property type="match status" value="1"/>
</dbReference>